<feature type="domain" description="Right handed beta helix" evidence="7">
    <location>
        <begin position="691"/>
        <end position="850"/>
    </location>
</feature>
<comment type="pathway">
    <text evidence="2">Protein modification; protein ubiquitination.</text>
</comment>
<reference evidence="10" key="1">
    <citation type="submission" date="2006-06" db="EMBL/GenBank/DDBJ databases">
        <title>Complete sequence of chromosome of Chelativorans sp. BNC1.</title>
        <authorList>
            <consortium name="US DOE Joint Genome Institute"/>
            <person name="Copeland A."/>
            <person name="Lucas S."/>
            <person name="Lapidus A."/>
            <person name="Barry K."/>
            <person name="Detter J.C."/>
            <person name="Glavina del Rio T."/>
            <person name="Hammon N."/>
            <person name="Israni S."/>
            <person name="Dalin E."/>
            <person name="Tice H."/>
            <person name="Pitluck S."/>
            <person name="Chertkov O."/>
            <person name="Brettin T."/>
            <person name="Bruce D."/>
            <person name="Han C."/>
            <person name="Tapia R."/>
            <person name="Gilna P."/>
            <person name="Schmutz J."/>
            <person name="Larimer F."/>
            <person name="Land M."/>
            <person name="Hauser L."/>
            <person name="Kyrpides N."/>
            <person name="Mikhailova N."/>
            <person name="Richardson P."/>
        </authorList>
    </citation>
    <scope>NUCLEOTIDE SEQUENCE</scope>
    <source>
        <strain evidence="10">BNC1</strain>
    </source>
</reference>
<proteinExistence type="predicted"/>
<dbReference type="InterPro" id="IPR051550">
    <property type="entry name" value="SCF-Subunits/Alg-Epimerases"/>
</dbReference>
<dbReference type="Gene3D" id="2.60.40.10">
    <property type="entry name" value="Immunoglobulins"/>
    <property type="match status" value="1"/>
</dbReference>
<dbReference type="InterPro" id="IPR039448">
    <property type="entry name" value="Beta_helix"/>
</dbReference>
<dbReference type="InterPro" id="IPR012334">
    <property type="entry name" value="Pectin_lyas_fold"/>
</dbReference>
<name>Q11DL5_CHESB</name>
<dbReference type="Pfam" id="PF13229">
    <property type="entry name" value="Beta_helix"/>
    <property type="match status" value="1"/>
</dbReference>
<dbReference type="Gene3D" id="2.160.20.10">
    <property type="entry name" value="Single-stranded right-handed beta-helix, Pectin lyase-like"/>
    <property type="match status" value="1"/>
</dbReference>
<keyword evidence="4" id="KW-0732">Signal</keyword>
<evidence type="ECO:0000259" key="7">
    <source>
        <dbReference type="Pfam" id="PF13229"/>
    </source>
</evidence>
<dbReference type="EMBL" id="CP000390">
    <property type="protein sequence ID" value="ABG64510.1"/>
    <property type="molecule type" value="Genomic_DNA"/>
</dbReference>
<feature type="domain" description="SD-repeat containing protein B" evidence="8">
    <location>
        <begin position="332"/>
        <end position="407"/>
    </location>
</feature>
<comment type="subcellular location">
    <subcellularLocation>
        <location evidence="1">Secreted</location>
    </subcellularLocation>
</comment>
<evidence type="ECO:0000256" key="5">
    <source>
        <dbReference type="ARBA" id="ARBA00022737"/>
    </source>
</evidence>
<dbReference type="InterPro" id="IPR006626">
    <property type="entry name" value="PbH1"/>
</dbReference>
<sequence length="1469" mass="148313" precursor="true">MLKGRSWLTLLAPHPFFRRRDDAQPKRYRRWAVRISASLTMLISACLASSDALAVLSSAGSWSGSVGVSVDGIGSNTSPVGTVQAVIPVGSTILRAYLYSTSRSSPSTLAEFNSEGITLAGQSVTFTHLISNSTAWNFFVARADVTSLVRTLTANATTSNFNWTVTEGARNANIDGEVLAIVYSHPNLPPASVAFFDGGLSTTGETAVMSLGAAAMNPASAAFRGELGVAISFSCCNQLSTISINGSTISNFAGNFDDGLSQANGALITVGGVGDPAVSNPANYDSDHELYDLRSYIRTGDRSVTIFAQNPTNDDNLFFIHAYVRTAGIRGTVFEDTAGNLLADGSIGTARNRGISGVTVRLFDNAGTQIGATQTEADGTYLFPSVPAPGTYYVAVDAPTVSAAGTSGVVGEQTYARAGSGNTGAAGGAGYGTLCVSTNGSYTQQNATTTSGAAGNPANGACYGGRRGATADSGTTALNFKEHVIRVVTDAGSPVTNVDFGFSFNVVTNVNDSGQGSVRQFIANANAITAASGGGGEPDAGANVLRFVPALAMNGSDWWQVAPTAPLPAIGGPRTTIDGRAYDNANGTSALLRGAVGTGGLVGADWNPLVLSQVASPKLALANGLTADALTIAAGANDTTIQNLGVFGTTASAGGGIAKTATGTITGLLVRGNVLGVLPNGGAAAGTLQFGLQIANTANGRFEISNNYIEGPREAGILVDSVTHTTPGNYIISNNEVADTGSDGIQLPGSSRVSLQGNLVARSGMVGIELWENGGNNLLTQNTVTDGRGTGAEGAGVRLTLGSNNTVTFNKLEGNTGGPGILQRNTSMGNLLSRNQFGGNAGVAIDNTPGDAPDGVTVSSACAVNGTQLGRPVLSSAILVDNTLRLEGSYCGTGTYRLELYKVAPGSTGDMGADGLQAGEGGTFLAALTGLSGGTLDETLSPAPGNLIAGSDHLTAILIRETATGGAVGDTSEFSANVLVVSVPFVTLAKVSVGGTGSFIFNGSAANANGFPTDDTYSLATTAQDVAVEGAPVPLAAADVATEIVEGVPPGWVLETARCEDRRAATTGNPVGPVIGSVSDGRTLVIPAANARAGADLLCTFSNRFAGFAVTGRVIEDNGAGGGTAHDGHQNGTEKGLGAVLLRLTDCASHDYARAESDAAGNFSLSLAGVPANTDICLVRDPVAGHLGVSGQPGTTGGTMTGYNLLRFRPAADTSYHDVVFGLIAVPQLVSGTAAAVPPGGATMIAHRYTATTTAAVSFTLTDVTGTPDAALFSTTLFHDADCSGELAAGEGPPPAPAAVQAGDVICLFVRTEALDSVPPGGELAYTLAAATALSGTQAVLEPAANQDKVTVATGSVTVTKRVRNVTRNGSFAASGTGAPGDVLEYSIIFSNPSPGAVSHVQVHDKTPSYTTLSAPMTVVQDPASLDCAPAVPPAGGTAGYRGILRWDCTGTMLPGDQGEVSFKVTIDQ</sequence>
<dbReference type="eggNOG" id="COG3420">
    <property type="taxonomic scope" value="Bacteria"/>
</dbReference>
<dbReference type="SUPFAM" id="SSF51126">
    <property type="entry name" value="Pectin lyase-like"/>
    <property type="match status" value="1"/>
</dbReference>
<evidence type="ECO:0000256" key="6">
    <source>
        <dbReference type="ARBA" id="ARBA00022786"/>
    </source>
</evidence>
<dbReference type="InterPro" id="IPR011050">
    <property type="entry name" value="Pectin_lyase_fold/virulence"/>
</dbReference>
<accession>Q11DL5</accession>
<dbReference type="Pfam" id="PF17210">
    <property type="entry name" value="SdrD_B"/>
    <property type="match status" value="1"/>
</dbReference>
<gene>
    <name evidence="10" type="ordered locus">Meso_3138</name>
</gene>
<dbReference type="PANTHER" id="PTHR22990:SF15">
    <property type="entry name" value="F-BOX ONLY PROTEIN 10"/>
    <property type="match status" value="1"/>
</dbReference>
<keyword evidence="3" id="KW-0964">Secreted</keyword>
<dbReference type="InterPro" id="IPR055371">
    <property type="entry name" value="SpaA_PFL_dom_4"/>
</dbReference>
<dbReference type="PANTHER" id="PTHR22990">
    <property type="entry name" value="F-BOX ONLY PROTEIN"/>
    <property type="match status" value="1"/>
</dbReference>
<evidence type="ECO:0000313" key="10">
    <source>
        <dbReference type="EMBL" id="ABG64510.1"/>
    </source>
</evidence>
<protein>
    <submittedName>
        <fullName evidence="10">Parallel beta-helix repeat</fullName>
    </submittedName>
</protein>
<dbReference type="GO" id="GO:0005576">
    <property type="term" value="C:extracellular region"/>
    <property type="evidence" value="ECO:0007669"/>
    <property type="project" value="UniProtKB-SubCell"/>
</dbReference>
<dbReference type="HOGENOM" id="CLU_003595_0_0_5"/>
<evidence type="ECO:0000259" key="9">
    <source>
        <dbReference type="Pfam" id="PF24514"/>
    </source>
</evidence>
<dbReference type="KEGG" id="mes:Meso_3138"/>
<evidence type="ECO:0000256" key="4">
    <source>
        <dbReference type="ARBA" id="ARBA00022729"/>
    </source>
</evidence>
<organism evidence="10">
    <name type="scientific">Chelativorans sp. (strain BNC1)</name>
    <dbReference type="NCBI Taxonomy" id="266779"/>
    <lineage>
        <taxon>Bacteria</taxon>
        <taxon>Pseudomonadati</taxon>
        <taxon>Pseudomonadota</taxon>
        <taxon>Alphaproteobacteria</taxon>
        <taxon>Hyphomicrobiales</taxon>
        <taxon>Phyllobacteriaceae</taxon>
        <taxon>Chelativorans</taxon>
    </lineage>
</organism>
<dbReference type="GO" id="GO:0006511">
    <property type="term" value="P:ubiquitin-dependent protein catabolic process"/>
    <property type="evidence" value="ECO:0007669"/>
    <property type="project" value="TreeGrafter"/>
</dbReference>
<dbReference type="NCBIfam" id="TIGR03804">
    <property type="entry name" value="para_beta_helix"/>
    <property type="match status" value="1"/>
</dbReference>
<feature type="domain" description="SpaA-like prealbumin fold" evidence="9">
    <location>
        <begin position="986"/>
        <end position="1104"/>
    </location>
</feature>
<evidence type="ECO:0000256" key="3">
    <source>
        <dbReference type="ARBA" id="ARBA00022525"/>
    </source>
</evidence>
<evidence type="ECO:0000259" key="8">
    <source>
        <dbReference type="Pfam" id="PF17210"/>
    </source>
</evidence>
<dbReference type="SMART" id="SM00710">
    <property type="entry name" value="PbH1"/>
    <property type="match status" value="7"/>
</dbReference>
<dbReference type="InterPro" id="IPR022441">
    <property type="entry name" value="Para_beta_helix_rpt-2"/>
</dbReference>
<dbReference type="InterPro" id="IPR013783">
    <property type="entry name" value="Ig-like_fold"/>
</dbReference>
<keyword evidence="6" id="KW-0833">Ubl conjugation pathway</keyword>
<dbReference type="Pfam" id="PF24514">
    <property type="entry name" value="SpaA_4"/>
    <property type="match status" value="1"/>
</dbReference>
<dbReference type="SUPFAM" id="SSF117074">
    <property type="entry name" value="Hypothetical protein PA1324"/>
    <property type="match status" value="1"/>
</dbReference>
<dbReference type="STRING" id="266779.Meso_3138"/>
<evidence type="ECO:0000256" key="1">
    <source>
        <dbReference type="ARBA" id="ARBA00004613"/>
    </source>
</evidence>
<dbReference type="InterPro" id="IPR033764">
    <property type="entry name" value="Sdr_B"/>
</dbReference>
<evidence type="ECO:0000256" key="2">
    <source>
        <dbReference type="ARBA" id="ARBA00004906"/>
    </source>
</evidence>
<keyword evidence="5" id="KW-0677">Repeat</keyword>